<keyword evidence="8" id="KW-1185">Reference proteome</keyword>
<evidence type="ECO:0000256" key="3">
    <source>
        <dbReference type="ARBA" id="ARBA00022471"/>
    </source>
</evidence>
<evidence type="ECO:0000313" key="7">
    <source>
        <dbReference type="EMBL" id="KAL1567973.1"/>
    </source>
</evidence>
<evidence type="ECO:0000256" key="4">
    <source>
        <dbReference type="ARBA" id="ARBA00022525"/>
    </source>
</evidence>
<dbReference type="Proteomes" id="UP001567538">
    <property type="component" value="Unassembled WGS sequence"/>
</dbReference>
<evidence type="ECO:0000313" key="8">
    <source>
        <dbReference type="Proteomes" id="UP001567538"/>
    </source>
</evidence>
<proteinExistence type="inferred from homology"/>
<comment type="caution">
    <text evidence="7">The sequence shown here is derived from an EMBL/GenBank/DDBJ whole genome shotgun (WGS) entry which is preliminary data.</text>
</comment>
<evidence type="ECO:0000256" key="6">
    <source>
        <dbReference type="SAM" id="SignalP"/>
    </source>
</evidence>
<dbReference type="InterPro" id="IPR010264">
    <property type="entry name" value="Self-incomp_S1"/>
</dbReference>
<dbReference type="Pfam" id="PF05938">
    <property type="entry name" value="Self-incomp_S1"/>
    <property type="match status" value="1"/>
</dbReference>
<keyword evidence="3" id="KW-0713">Self-incompatibility</keyword>
<evidence type="ECO:0000256" key="1">
    <source>
        <dbReference type="ARBA" id="ARBA00004613"/>
    </source>
</evidence>
<comment type="similarity">
    <text evidence="2">Belongs to the plant self-incompatibility (S1) protein family.</text>
</comment>
<dbReference type="AlphaFoldDB" id="A0ABD1IGY1"/>
<feature type="chain" id="PRO_5044869332" description="S-protein homolog" evidence="6">
    <location>
        <begin position="27"/>
        <end position="135"/>
    </location>
</feature>
<keyword evidence="4" id="KW-0964">Secreted</keyword>
<comment type="subcellular location">
    <subcellularLocation>
        <location evidence="1">Secreted</location>
    </subcellularLocation>
</comment>
<protein>
    <recommendedName>
        <fullName evidence="9">S-protein homolog</fullName>
    </recommendedName>
</protein>
<name>A0ABD1IGY1_SALDI</name>
<organism evidence="7 8">
    <name type="scientific">Salvia divinorum</name>
    <name type="common">Maria pastora</name>
    <name type="synonym">Diviner's sage</name>
    <dbReference type="NCBI Taxonomy" id="28513"/>
    <lineage>
        <taxon>Eukaryota</taxon>
        <taxon>Viridiplantae</taxon>
        <taxon>Streptophyta</taxon>
        <taxon>Embryophyta</taxon>
        <taxon>Tracheophyta</taxon>
        <taxon>Spermatophyta</taxon>
        <taxon>Magnoliopsida</taxon>
        <taxon>eudicotyledons</taxon>
        <taxon>Gunneridae</taxon>
        <taxon>Pentapetalae</taxon>
        <taxon>asterids</taxon>
        <taxon>lamiids</taxon>
        <taxon>Lamiales</taxon>
        <taxon>Lamiaceae</taxon>
        <taxon>Nepetoideae</taxon>
        <taxon>Mentheae</taxon>
        <taxon>Salviinae</taxon>
        <taxon>Salvia</taxon>
        <taxon>Salvia subgen. Calosphace</taxon>
    </lineage>
</organism>
<sequence length="135" mass="15377">MAIFFPSKEMLLVLTFSFSLIRFGSSLSLYDYDIEINNGSFYLPLVTKCTANGKPVGAMTIKPRSSQGFKCPWLVGKRSLATCDMSLGNFRGRFDLFDSNRDLKRCNGKFCSWFINEGGLFLRIDGLNVLQYRWP</sequence>
<gene>
    <name evidence="7" type="ORF">AAHA92_03386</name>
</gene>
<dbReference type="GO" id="GO:0060320">
    <property type="term" value="P:rejection of self pollen"/>
    <property type="evidence" value="ECO:0007669"/>
    <property type="project" value="UniProtKB-KW"/>
</dbReference>
<evidence type="ECO:0000256" key="5">
    <source>
        <dbReference type="ARBA" id="ARBA00022729"/>
    </source>
</evidence>
<feature type="signal peptide" evidence="6">
    <location>
        <begin position="1"/>
        <end position="26"/>
    </location>
</feature>
<dbReference type="EMBL" id="JBEAFC010000002">
    <property type="protein sequence ID" value="KAL1567973.1"/>
    <property type="molecule type" value="Genomic_DNA"/>
</dbReference>
<reference evidence="7 8" key="1">
    <citation type="submission" date="2024-06" db="EMBL/GenBank/DDBJ databases">
        <title>A chromosome level genome sequence of Diviner's sage (Salvia divinorum).</title>
        <authorList>
            <person name="Ford S.A."/>
            <person name="Ro D.-K."/>
            <person name="Ness R.W."/>
            <person name="Phillips M.A."/>
        </authorList>
    </citation>
    <scope>NUCLEOTIDE SEQUENCE [LARGE SCALE GENOMIC DNA]</scope>
    <source>
        <strain evidence="7">SAF-2024a</strain>
        <tissue evidence="7">Leaf</tissue>
    </source>
</reference>
<evidence type="ECO:0000256" key="2">
    <source>
        <dbReference type="ARBA" id="ARBA00005581"/>
    </source>
</evidence>
<accession>A0ABD1IGY1</accession>
<evidence type="ECO:0008006" key="9">
    <source>
        <dbReference type="Google" id="ProtNLM"/>
    </source>
</evidence>
<keyword evidence="5 6" id="KW-0732">Signal</keyword>
<dbReference type="GO" id="GO:0005576">
    <property type="term" value="C:extracellular region"/>
    <property type="evidence" value="ECO:0007669"/>
    <property type="project" value="UniProtKB-SubCell"/>
</dbReference>